<evidence type="ECO:0000256" key="1">
    <source>
        <dbReference type="SAM" id="Phobius"/>
    </source>
</evidence>
<accession>A0ABT5Z007</accession>
<organism evidence="2 3">
    <name type="scientific">Streptantibioticus ferralitis</name>
    <dbReference type="NCBI Taxonomy" id="236510"/>
    <lineage>
        <taxon>Bacteria</taxon>
        <taxon>Bacillati</taxon>
        <taxon>Actinomycetota</taxon>
        <taxon>Actinomycetes</taxon>
        <taxon>Kitasatosporales</taxon>
        <taxon>Streptomycetaceae</taxon>
        <taxon>Streptantibioticus</taxon>
    </lineage>
</organism>
<dbReference type="RefSeq" id="WP_275814802.1">
    <property type="nucleotide sequence ID" value="NZ_BAAANM010000023.1"/>
</dbReference>
<proteinExistence type="predicted"/>
<feature type="transmembrane region" description="Helical" evidence="1">
    <location>
        <begin position="12"/>
        <end position="31"/>
    </location>
</feature>
<gene>
    <name evidence="2" type="ORF">P2L57_16030</name>
</gene>
<protein>
    <recommendedName>
        <fullName evidence="4">Holin</fullName>
    </recommendedName>
</protein>
<evidence type="ECO:0008006" key="4">
    <source>
        <dbReference type="Google" id="ProtNLM"/>
    </source>
</evidence>
<sequence>MGSNKPWWYRIPTRPLGVIVTCGVAAVIILTTPDIGTDGVLCALLSSVCAAFLTGFVQGVAQARHDEHSQQT</sequence>
<feature type="transmembrane region" description="Helical" evidence="1">
    <location>
        <begin position="43"/>
        <end position="61"/>
    </location>
</feature>
<dbReference type="Proteomes" id="UP001220022">
    <property type="component" value="Unassembled WGS sequence"/>
</dbReference>
<evidence type="ECO:0000313" key="3">
    <source>
        <dbReference type="Proteomes" id="UP001220022"/>
    </source>
</evidence>
<reference evidence="2 3" key="1">
    <citation type="submission" date="2023-03" db="EMBL/GenBank/DDBJ databases">
        <title>Draft genome sequence of type strain Streptomyces ferralitis JCM 14344.</title>
        <authorList>
            <person name="Klaysubun C."/>
            <person name="Duangmal K."/>
        </authorList>
    </citation>
    <scope>NUCLEOTIDE SEQUENCE [LARGE SCALE GENOMIC DNA]</scope>
    <source>
        <strain evidence="2 3">JCM 14344</strain>
    </source>
</reference>
<keyword evidence="3" id="KW-1185">Reference proteome</keyword>
<name>A0ABT5Z007_9ACTN</name>
<comment type="caution">
    <text evidence="2">The sequence shown here is derived from an EMBL/GenBank/DDBJ whole genome shotgun (WGS) entry which is preliminary data.</text>
</comment>
<evidence type="ECO:0000313" key="2">
    <source>
        <dbReference type="EMBL" id="MDF2257186.1"/>
    </source>
</evidence>
<dbReference type="EMBL" id="JARHTQ010000009">
    <property type="protein sequence ID" value="MDF2257186.1"/>
    <property type="molecule type" value="Genomic_DNA"/>
</dbReference>
<keyword evidence="1" id="KW-1133">Transmembrane helix</keyword>
<keyword evidence="1" id="KW-0812">Transmembrane</keyword>
<keyword evidence="1" id="KW-0472">Membrane</keyword>